<dbReference type="PANTHER" id="PTHR35011">
    <property type="entry name" value="2,3-DIKETO-L-GULONATE TRAP TRANSPORTER SMALL PERMEASE PROTEIN YIAM"/>
    <property type="match status" value="1"/>
</dbReference>
<protein>
    <submittedName>
        <fullName evidence="11">C4-dicarboxylate transporter, small subunit</fullName>
    </submittedName>
</protein>
<evidence type="ECO:0000256" key="1">
    <source>
        <dbReference type="ARBA" id="ARBA00004429"/>
    </source>
</evidence>
<evidence type="ECO:0000256" key="3">
    <source>
        <dbReference type="ARBA" id="ARBA00022475"/>
    </source>
</evidence>
<dbReference type="eggNOG" id="COG4665">
    <property type="taxonomic scope" value="Bacteria"/>
</dbReference>
<keyword evidence="5 9" id="KW-0812">Transmembrane</keyword>
<name>A0A081BUW1_VECG1</name>
<evidence type="ECO:0000256" key="8">
    <source>
        <dbReference type="ARBA" id="ARBA00038436"/>
    </source>
</evidence>
<keyword evidence="7 9" id="KW-0472">Membrane</keyword>
<evidence type="ECO:0000313" key="11">
    <source>
        <dbReference type="EMBL" id="GAK56116.1"/>
    </source>
</evidence>
<dbReference type="Pfam" id="PF04290">
    <property type="entry name" value="DctQ"/>
    <property type="match status" value="1"/>
</dbReference>
<reference evidence="11 12" key="1">
    <citation type="journal article" date="2015" name="PeerJ">
        <title>First genomic representation of candidate bacterial phylum KSB3 points to enhanced environmental sensing as a trigger of wastewater bulking.</title>
        <authorList>
            <person name="Sekiguchi Y."/>
            <person name="Ohashi A."/>
            <person name="Parks D.H."/>
            <person name="Yamauchi T."/>
            <person name="Tyson G.W."/>
            <person name="Hugenholtz P."/>
        </authorList>
    </citation>
    <scope>NUCLEOTIDE SEQUENCE [LARGE SCALE GENOMIC DNA]</scope>
</reference>
<feature type="transmembrane region" description="Helical" evidence="9">
    <location>
        <begin position="88"/>
        <end position="113"/>
    </location>
</feature>
<keyword evidence="2" id="KW-0813">Transport</keyword>
<evidence type="ECO:0000256" key="5">
    <source>
        <dbReference type="ARBA" id="ARBA00022692"/>
    </source>
</evidence>
<dbReference type="GO" id="GO:0005886">
    <property type="term" value="C:plasma membrane"/>
    <property type="evidence" value="ECO:0007669"/>
    <property type="project" value="UniProtKB-SubCell"/>
</dbReference>
<gene>
    <name evidence="11" type="ORF">U27_03078</name>
</gene>
<evidence type="ECO:0000256" key="7">
    <source>
        <dbReference type="ARBA" id="ARBA00023136"/>
    </source>
</evidence>
<evidence type="ECO:0000256" key="2">
    <source>
        <dbReference type="ARBA" id="ARBA00022448"/>
    </source>
</evidence>
<dbReference type="HOGENOM" id="CLU_086356_2_3_0"/>
<feature type="transmembrane region" description="Helical" evidence="9">
    <location>
        <begin position="133"/>
        <end position="151"/>
    </location>
</feature>
<sequence length="177" mass="19554">MKKFVLYADKLSLAGGVLSGIMICAGVCLVIGEILARSVFNSTLYVAEEYSGYLMAGLTFAALGYTLRDKGHIRMTFLRSALVERGKVILDLTCFMVGFVFCVGLLYVTFMFFWDSVISGSRSMQVSETLLAIPQFFLPLGAFILLLQFLAECLKSYHALKSKAYAEIPEEAKDLGH</sequence>
<dbReference type="EMBL" id="DF820464">
    <property type="protein sequence ID" value="GAK56116.1"/>
    <property type="molecule type" value="Genomic_DNA"/>
</dbReference>
<proteinExistence type="inferred from homology"/>
<evidence type="ECO:0000256" key="6">
    <source>
        <dbReference type="ARBA" id="ARBA00022989"/>
    </source>
</evidence>
<dbReference type="STRING" id="1499967.U27_03078"/>
<feature type="domain" description="Tripartite ATP-independent periplasmic transporters DctQ component" evidence="10">
    <location>
        <begin position="27"/>
        <end position="154"/>
    </location>
</feature>
<keyword evidence="3" id="KW-1003">Cell membrane</keyword>
<dbReference type="AlphaFoldDB" id="A0A081BUW1"/>
<feature type="transmembrane region" description="Helical" evidence="9">
    <location>
        <begin position="12"/>
        <end position="35"/>
    </location>
</feature>
<dbReference type="GO" id="GO:0015740">
    <property type="term" value="P:C4-dicarboxylate transport"/>
    <property type="evidence" value="ECO:0007669"/>
    <property type="project" value="TreeGrafter"/>
</dbReference>
<organism evidence="11 12">
    <name type="scientific">Vecturithrix granuli</name>
    <dbReference type="NCBI Taxonomy" id="1499967"/>
    <lineage>
        <taxon>Bacteria</taxon>
        <taxon>Candidatus Moduliflexota</taxon>
        <taxon>Candidatus Vecturitrichia</taxon>
        <taxon>Candidatus Vecturitrichales</taxon>
        <taxon>Candidatus Vecturitrichaceae</taxon>
        <taxon>Candidatus Vecturithrix</taxon>
    </lineage>
</organism>
<keyword evidence="12" id="KW-1185">Reference proteome</keyword>
<dbReference type="Proteomes" id="UP000030661">
    <property type="component" value="Unassembled WGS sequence"/>
</dbReference>
<accession>A0A081BUW1</accession>
<dbReference type="GO" id="GO:0022857">
    <property type="term" value="F:transmembrane transporter activity"/>
    <property type="evidence" value="ECO:0007669"/>
    <property type="project" value="TreeGrafter"/>
</dbReference>
<evidence type="ECO:0000256" key="9">
    <source>
        <dbReference type="SAM" id="Phobius"/>
    </source>
</evidence>
<keyword evidence="6 9" id="KW-1133">Transmembrane helix</keyword>
<dbReference type="PANTHER" id="PTHR35011:SF10">
    <property type="entry name" value="TRAP TRANSPORTER SMALL PERMEASE PROTEIN"/>
    <property type="match status" value="1"/>
</dbReference>
<dbReference type="InterPro" id="IPR007387">
    <property type="entry name" value="TRAP_DctQ"/>
</dbReference>
<comment type="similarity">
    <text evidence="8">Belongs to the TRAP transporter small permease family.</text>
</comment>
<evidence type="ECO:0000259" key="10">
    <source>
        <dbReference type="Pfam" id="PF04290"/>
    </source>
</evidence>
<evidence type="ECO:0000313" key="12">
    <source>
        <dbReference type="Proteomes" id="UP000030661"/>
    </source>
</evidence>
<comment type="subcellular location">
    <subcellularLocation>
        <location evidence="1">Cell inner membrane</location>
        <topology evidence="1">Multi-pass membrane protein</topology>
    </subcellularLocation>
</comment>
<evidence type="ECO:0000256" key="4">
    <source>
        <dbReference type="ARBA" id="ARBA00022519"/>
    </source>
</evidence>
<feature type="transmembrane region" description="Helical" evidence="9">
    <location>
        <begin position="50"/>
        <end position="67"/>
    </location>
</feature>
<dbReference type="InterPro" id="IPR055348">
    <property type="entry name" value="DctQ"/>
</dbReference>
<keyword evidence="4" id="KW-0997">Cell inner membrane</keyword>